<name>A0A101LXQ7_PICGL</name>
<sequence>MVSMTFGDHCGEKGGGNHLAASLCYCRVGRGQCPSKRKEIREDVVYLFLSSLRV</sequence>
<gene>
    <name evidence="1" type="ORF">ABT39_MTgene6104</name>
</gene>
<dbReference type="EMBL" id="LKAM01000008">
    <property type="protein sequence ID" value="KUM47098.1"/>
    <property type="molecule type" value="Genomic_DNA"/>
</dbReference>
<dbReference type="AlphaFoldDB" id="A0A101LXQ7"/>
<comment type="caution">
    <text evidence="1">The sequence shown here is derived from an EMBL/GenBank/DDBJ whole genome shotgun (WGS) entry which is preliminary data.</text>
</comment>
<geneLocation type="mitochondrion" evidence="1"/>
<keyword evidence="1" id="KW-0496">Mitochondrion</keyword>
<reference evidence="1" key="1">
    <citation type="journal article" date="2015" name="Genome Biol. Evol.">
        <title>Organellar Genomes of White Spruce (Picea glauca): Assembly and Annotation.</title>
        <authorList>
            <person name="Jackman S.D."/>
            <person name="Warren R.L."/>
            <person name="Gibb E.A."/>
            <person name="Vandervalk B.P."/>
            <person name="Mohamadi H."/>
            <person name="Chu J."/>
            <person name="Raymond A."/>
            <person name="Pleasance S."/>
            <person name="Coope R."/>
            <person name="Wildung M.R."/>
            <person name="Ritland C.E."/>
            <person name="Bousquet J."/>
            <person name="Jones S.J."/>
            <person name="Bohlmann J."/>
            <person name="Birol I."/>
        </authorList>
    </citation>
    <scope>NUCLEOTIDE SEQUENCE [LARGE SCALE GENOMIC DNA]</scope>
    <source>
        <tissue evidence="1">Flushing bud</tissue>
    </source>
</reference>
<proteinExistence type="predicted"/>
<organism evidence="1">
    <name type="scientific">Picea glauca</name>
    <name type="common">White spruce</name>
    <name type="synonym">Pinus glauca</name>
    <dbReference type="NCBI Taxonomy" id="3330"/>
    <lineage>
        <taxon>Eukaryota</taxon>
        <taxon>Viridiplantae</taxon>
        <taxon>Streptophyta</taxon>
        <taxon>Embryophyta</taxon>
        <taxon>Tracheophyta</taxon>
        <taxon>Spermatophyta</taxon>
        <taxon>Pinopsida</taxon>
        <taxon>Pinidae</taxon>
        <taxon>Conifers I</taxon>
        <taxon>Pinales</taxon>
        <taxon>Pinaceae</taxon>
        <taxon>Picea</taxon>
    </lineage>
</organism>
<protein>
    <submittedName>
        <fullName evidence="1">Uncharacterized protein</fullName>
    </submittedName>
</protein>
<accession>A0A101LXQ7</accession>
<evidence type="ECO:0000313" key="1">
    <source>
        <dbReference type="EMBL" id="KUM47098.1"/>
    </source>
</evidence>